<keyword evidence="3 9" id="KW-0812">Transmembrane</keyword>
<feature type="transmembrane region" description="Helical" evidence="9">
    <location>
        <begin position="476"/>
        <end position="504"/>
    </location>
</feature>
<feature type="transmembrane region" description="Helical" evidence="9">
    <location>
        <begin position="439"/>
        <end position="464"/>
    </location>
</feature>
<dbReference type="Pfam" id="PF00002">
    <property type="entry name" value="7tm_2"/>
    <property type="match status" value="1"/>
</dbReference>
<evidence type="ECO:0000259" key="11">
    <source>
        <dbReference type="PROSITE" id="PS50261"/>
    </source>
</evidence>
<keyword evidence="5 9" id="KW-1133">Transmembrane helix</keyword>
<dbReference type="CDD" id="cd00033">
    <property type="entry name" value="CCP"/>
    <property type="match status" value="1"/>
</dbReference>
<dbReference type="Proteomes" id="UP000005207">
    <property type="component" value="Linkage group LG15"/>
</dbReference>
<dbReference type="GeneTree" id="ENSGT00940000154603"/>
<evidence type="ECO:0000256" key="9">
    <source>
        <dbReference type="SAM" id="Phobius"/>
    </source>
</evidence>
<keyword evidence="8" id="KW-0325">Glycoprotein</keyword>
<dbReference type="PANTHER" id="PTHR45813:SF4">
    <property type="entry name" value="ADHESION G PROTEIN-COUPLED RECEPTOR F5"/>
    <property type="match status" value="1"/>
</dbReference>
<feature type="transmembrane region" description="Helical" evidence="9">
    <location>
        <begin position="592"/>
        <end position="609"/>
    </location>
</feature>
<accession>I3IUJ6</accession>
<dbReference type="OMA" id="TQFLSTE"/>
<organism evidence="12 13">
    <name type="scientific">Oreochromis niloticus</name>
    <name type="common">Nile tilapia</name>
    <name type="synonym">Tilapia nilotica</name>
    <dbReference type="NCBI Taxonomy" id="8128"/>
    <lineage>
        <taxon>Eukaryota</taxon>
        <taxon>Metazoa</taxon>
        <taxon>Chordata</taxon>
        <taxon>Craniata</taxon>
        <taxon>Vertebrata</taxon>
        <taxon>Euteleostomi</taxon>
        <taxon>Actinopterygii</taxon>
        <taxon>Neopterygii</taxon>
        <taxon>Teleostei</taxon>
        <taxon>Neoteleostei</taxon>
        <taxon>Acanthomorphata</taxon>
        <taxon>Ovalentaria</taxon>
        <taxon>Cichlomorphae</taxon>
        <taxon>Cichliformes</taxon>
        <taxon>Cichlidae</taxon>
        <taxon>African cichlids</taxon>
        <taxon>Pseudocrenilabrinae</taxon>
        <taxon>Oreochromini</taxon>
        <taxon>Oreochromis</taxon>
    </lineage>
</organism>
<evidence type="ECO:0000256" key="8">
    <source>
        <dbReference type="ARBA" id="ARBA00023180"/>
    </source>
</evidence>
<feature type="transmembrane region" description="Helical" evidence="9">
    <location>
        <begin position="524"/>
        <end position="547"/>
    </location>
</feature>
<proteinExistence type="inferred from homology"/>
<dbReference type="GO" id="GO:0004930">
    <property type="term" value="F:G protein-coupled receptor activity"/>
    <property type="evidence" value="ECO:0007669"/>
    <property type="project" value="InterPro"/>
</dbReference>
<evidence type="ECO:0000259" key="10">
    <source>
        <dbReference type="PROSITE" id="PS50221"/>
    </source>
</evidence>
<evidence type="ECO:0000313" key="12">
    <source>
        <dbReference type="Ensembl" id="ENSONIP00000000286.2"/>
    </source>
</evidence>
<evidence type="ECO:0000256" key="7">
    <source>
        <dbReference type="ARBA" id="ARBA00023157"/>
    </source>
</evidence>
<keyword evidence="4" id="KW-0732">Signal</keyword>
<evidence type="ECO:0008006" key="14">
    <source>
        <dbReference type="Google" id="ProtNLM"/>
    </source>
</evidence>
<keyword evidence="7" id="KW-1015">Disulfide bond</keyword>
<reference evidence="12" key="2">
    <citation type="submission" date="2025-08" db="UniProtKB">
        <authorList>
            <consortium name="Ensembl"/>
        </authorList>
    </citation>
    <scope>IDENTIFICATION</scope>
</reference>
<dbReference type="InterPro" id="IPR000203">
    <property type="entry name" value="GPS"/>
</dbReference>
<dbReference type="PROSITE" id="PS50261">
    <property type="entry name" value="G_PROTEIN_RECEP_F2_4"/>
    <property type="match status" value="1"/>
</dbReference>
<dbReference type="GO" id="GO:0016020">
    <property type="term" value="C:membrane"/>
    <property type="evidence" value="ECO:0007669"/>
    <property type="project" value="UniProtKB-SubCell"/>
</dbReference>
<dbReference type="Gene3D" id="1.20.1070.10">
    <property type="entry name" value="Rhodopsin 7-helix transmembrane proteins"/>
    <property type="match status" value="1"/>
</dbReference>
<reference evidence="13" key="1">
    <citation type="submission" date="2012-01" db="EMBL/GenBank/DDBJ databases">
        <title>The Genome Sequence of Oreochromis niloticus (Nile Tilapia).</title>
        <authorList>
            <consortium name="Broad Institute Genome Assembly Team"/>
            <consortium name="Broad Institute Sequencing Platform"/>
            <person name="Di Palma F."/>
            <person name="Johnson J."/>
            <person name="Lander E.S."/>
            <person name="Lindblad-Toh K."/>
        </authorList>
    </citation>
    <scope>NUCLEOTIDE SEQUENCE [LARGE SCALE GENOMIC DNA]</scope>
</reference>
<dbReference type="PRINTS" id="PR00249">
    <property type="entry name" value="GPCRSECRETIN"/>
</dbReference>
<evidence type="ECO:0000313" key="13">
    <source>
        <dbReference type="Proteomes" id="UP000005207"/>
    </source>
</evidence>
<evidence type="ECO:0000256" key="5">
    <source>
        <dbReference type="ARBA" id="ARBA00022989"/>
    </source>
</evidence>
<sequence>MFTENAEKNCITYDYEIKNCSGSQEVFCKVNESVGYEKTTKLTFFTEGKSNVSIKCNDTEYGAGKEGDTAIKSCNEGQEGNKTAKCQQTGQWKLLEDSCVIIIISHLFVASQVNVPNFVSFFFSLFVGLFPNNITSLHLQDVLNTVDLIIGDNVKHSWEFLNGKNNNASSQLLGSLETLTSGLGDIFSIETHSIILNRTTFNNSFNNNLNSDLSIEIPNTNIFNVFITTVTFPTLYYVMPTRNSTFDISVINNNNTNGNGAVEINNVINAVVVLVKINATIPNVTLSYRKLNSSLSQNPQCVFWNFTLFNDLGAWDDKGCTFVSDENDKVTCHCNHLTSFSILMSTDIPLQFVKVLDVITYIGVGISLASLVICLMIEGCVWKAITRNSTALMRHVSIINTALSLLIADICFIIGAAISKNPSENPEKNYKIPVGPCTTATFFMHFFYLALFFWMLVSALLLFYRTVMIFSHMPKSTMLAIGFSIGYGCPLIIAVITVAVTASGNGYIRENETCWLNWNTTKTLLAFVIPALTIVVINILIVIVVLFRIMRTGVGDTSQRDEKHTLVVIIRCVAILTPLFGLTWSLGVGTMLSPTTLGIHIAFAFFNSLQVNGNIRQYIFLKTISSSWKSVEFTM</sequence>
<dbReference type="PRINTS" id="PR01695">
    <property type="entry name" value="IGHEPTARCPTR"/>
</dbReference>
<dbReference type="InterPro" id="IPR046338">
    <property type="entry name" value="GAIN_dom_sf"/>
</dbReference>
<dbReference type="InterPro" id="IPR051587">
    <property type="entry name" value="Adhesion_GPCR"/>
</dbReference>
<dbReference type="Ensembl" id="ENSONIT00000000285.2">
    <property type="protein sequence ID" value="ENSONIP00000000286.2"/>
    <property type="gene ID" value="ENSONIG00000000224.2"/>
</dbReference>
<dbReference type="SMART" id="SM00303">
    <property type="entry name" value="GPS"/>
    <property type="match status" value="1"/>
</dbReference>
<reference evidence="12" key="3">
    <citation type="submission" date="2025-09" db="UniProtKB">
        <authorList>
            <consortium name="Ensembl"/>
        </authorList>
    </citation>
    <scope>IDENTIFICATION</scope>
</reference>
<dbReference type="AlphaFoldDB" id="I3IUJ6"/>
<dbReference type="InterPro" id="IPR017981">
    <property type="entry name" value="GPCR_2-like_7TM"/>
</dbReference>
<feature type="domain" description="G-protein coupled receptors family 2 profile 2" evidence="11">
    <location>
        <begin position="356"/>
        <end position="635"/>
    </location>
</feature>
<evidence type="ECO:0000256" key="1">
    <source>
        <dbReference type="ARBA" id="ARBA00004141"/>
    </source>
</evidence>
<dbReference type="PANTHER" id="PTHR45813">
    <property type="entry name" value="IG-LIKE DOMAIN-CONTAINING PROTEIN"/>
    <property type="match status" value="1"/>
</dbReference>
<dbReference type="Gene3D" id="2.60.220.50">
    <property type="match status" value="1"/>
</dbReference>
<evidence type="ECO:0000256" key="3">
    <source>
        <dbReference type="ARBA" id="ARBA00022692"/>
    </source>
</evidence>
<dbReference type="Pfam" id="PF01825">
    <property type="entry name" value="GPS"/>
    <property type="match status" value="1"/>
</dbReference>
<dbReference type="FunFam" id="1.20.1070.10:FF:000058">
    <property type="entry name" value="Adhesion G protein-coupled receptor F5"/>
    <property type="match status" value="1"/>
</dbReference>
<dbReference type="InParanoid" id="I3IUJ6"/>
<dbReference type="GO" id="GO:0007166">
    <property type="term" value="P:cell surface receptor signaling pathway"/>
    <property type="evidence" value="ECO:0007669"/>
    <property type="project" value="InterPro"/>
</dbReference>
<feature type="domain" description="GAIN-B" evidence="10">
    <location>
        <begin position="185"/>
        <end position="350"/>
    </location>
</feature>
<dbReference type="InterPro" id="IPR008078">
    <property type="entry name" value="GPCR_2_Ig-hepta-like_rcpt"/>
</dbReference>
<dbReference type="eggNOG" id="KOG4193">
    <property type="taxonomic scope" value="Eukaryota"/>
</dbReference>
<dbReference type="InterPro" id="IPR057244">
    <property type="entry name" value="GAIN_B"/>
</dbReference>
<keyword evidence="13" id="KW-1185">Reference proteome</keyword>
<feature type="transmembrane region" description="Helical" evidence="9">
    <location>
        <begin position="568"/>
        <end position="586"/>
    </location>
</feature>
<comment type="subcellular location">
    <subcellularLocation>
        <location evidence="1">Membrane</location>
        <topology evidence="1">Multi-pass membrane protein</topology>
    </subcellularLocation>
</comment>
<dbReference type="GO" id="GO:0007189">
    <property type="term" value="P:adenylate cyclase-activating G protein-coupled receptor signaling pathway"/>
    <property type="evidence" value="ECO:0007669"/>
    <property type="project" value="TreeGrafter"/>
</dbReference>
<protein>
    <recommendedName>
        <fullName evidence="14">Adhesion G protein-coupled receptor F7</fullName>
    </recommendedName>
</protein>
<evidence type="ECO:0000256" key="6">
    <source>
        <dbReference type="ARBA" id="ARBA00023136"/>
    </source>
</evidence>
<evidence type="ECO:0000256" key="4">
    <source>
        <dbReference type="ARBA" id="ARBA00022729"/>
    </source>
</evidence>
<feature type="transmembrane region" description="Helical" evidence="9">
    <location>
        <begin position="358"/>
        <end position="377"/>
    </location>
</feature>
<dbReference type="InterPro" id="IPR000832">
    <property type="entry name" value="GPCR_2_secretin-like"/>
</dbReference>
<keyword evidence="6 9" id="KW-0472">Membrane</keyword>
<feature type="transmembrane region" description="Helical" evidence="9">
    <location>
        <begin position="398"/>
        <end position="419"/>
    </location>
</feature>
<dbReference type="PROSITE" id="PS50221">
    <property type="entry name" value="GAIN_B"/>
    <property type="match status" value="1"/>
</dbReference>
<name>I3IUJ6_ORENI</name>
<dbReference type="InterPro" id="IPR000436">
    <property type="entry name" value="Sushi_SCR_CCP_dom"/>
</dbReference>
<comment type="similarity">
    <text evidence="2">Belongs to the G-protein coupled receptor 2 family. Adhesion G-protein coupled receptor (ADGR) subfamily.</text>
</comment>
<evidence type="ECO:0000256" key="2">
    <source>
        <dbReference type="ARBA" id="ARBA00007343"/>
    </source>
</evidence>